<keyword evidence="3" id="KW-1185">Reference proteome</keyword>
<dbReference type="CDD" id="cd06558">
    <property type="entry name" value="crotonase-like"/>
    <property type="match status" value="1"/>
</dbReference>
<dbReference type="InterPro" id="IPR029045">
    <property type="entry name" value="ClpP/crotonase-like_dom_sf"/>
</dbReference>
<dbReference type="GO" id="GO:0003824">
    <property type="term" value="F:catalytic activity"/>
    <property type="evidence" value="ECO:0007669"/>
    <property type="project" value="UniProtKB-ARBA"/>
</dbReference>
<organism evidence="2 3">
    <name type="scientific">Pontivivens marinum</name>
    <dbReference type="NCBI Taxonomy" id="1690039"/>
    <lineage>
        <taxon>Bacteria</taxon>
        <taxon>Pseudomonadati</taxon>
        <taxon>Pseudomonadota</taxon>
        <taxon>Alphaproteobacteria</taxon>
        <taxon>Rhodobacterales</taxon>
        <taxon>Paracoccaceae</taxon>
        <taxon>Pontivivens</taxon>
    </lineage>
</organism>
<dbReference type="OrthoDB" id="7619812at2"/>
<protein>
    <submittedName>
        <fullName evidence="2">Enoyl-CoA hydratase/carnithine racemase</fullName>
    </submittedName>
</protein>
<name>A0A2C9CSX9_9RHOB</name>
<evidence type="ECO:0000313" key="2">
    <source>
        <dbReference type="EMBL" id="SOH94362.1"/>
    </source>
</evidence>
<dbReference type="Pfam" id="PF00378">
    <property type="entry name" value="ECH_1"/>
    <property type="match status" value="1"/>
</dbReference>
<dbReference type="EMBL" id="OCTN01000004">
    <property type="protein sequence ID" value="SOH94362.1"/>
    <property type="molecule type" value="Genomic_DNA"/>
</dbReference>
<dbReference type="PANTHER" id="PTHR43459">
    <property type="entry name" value="ENOYL-COA HYDRATASE"/>
    <property type="match status" value="1"/>
</dbReference>
<dbReference type="Gene3D" id="1.10.12.10">
    <property type="entry name" value="Lyase 2-enoyl-coa Hydratase, Chain A, domain 2"/>
    <property type="match status" value="1"/>
</dbReference>
<proteinExistence type="inferred from homology"/>
<gene>
    <name evidence="2" type="ORF">SAMN06273572_10460</name>
</gene>
<dbReference type="Gene3D" id="3.90.226.10">
    <property type="entry name" value="2-enoyl-CoA Hydratase, Chain A, domain 1"/>
    <property type="match status" value="1"/>
</dbReference>
<accession>A0A2C9CSX9</accession>
<sequence>MSVSTELRDDGLMIITLDMPDRRNPVGHEARKAIVAALSQAEGDDAVKGVVLTGAGGHFSVGGDIRDQRDRSVAEQRERFGTVKDMVTRMVRFSKPLVSAVEGWAAGGGFALALACPTVVAAQDAKFIASFTKVGLIPDMGLLATLPARIGAGRARRIIMTNRPVDAAEALSTGIIDELAETGTALETACKIALVEAAGAPLPRHFINDWFARDVDAALDYERALQPILLNSADAAEGRAAFFEKRTPTYLGR</sequence>
<evidence type="ECO:0000256" key="1">
    <source>
        <dbReference type="ARBA" id="ARBA00005254"/>
    </source>
</evidence>
<reference evidence="3" key="1">
    <citation type="submission" date="2017-09" db="EMBL/GenBank/DDBJ databases">
        <authorList>
            <person name="Varghese N."/>
            <person name="Submissions S."/>
        </authorList>
    </citation>
    <scope>NUCLEOTIDE SEQUENCE [LARGE SCALE GENOMIC DNA]</scope>
    <source>
        <strain evidence="3">C7</strain>
    </source>
</reference>
<dbReference type="Proteomes" id="UP000220034">
    <property type="component" value="Unassembled WGS sequence"/>
</dbReference>
<dbReference type="AlphaFoldDB" id="A0A2C9CSX9"/>
<dbReference type="PANTHER" id="PTHR43459:SF1">
    <property type="entry name" value="EG:BACN32G11.4 PROTEIN"/>
    <property type="match status" value="1"/>
</dbReference>
<dbReference type="SUPFAM" id="SSF52096">
    <property type="entry name" value="ClpP/crotonase"/>
    <property type="match status" value="1"/>
</dbReference>
<comment type="similarity">
    <text evidence="1">Belongs to the enoyl-CoA hydratase/isomerase family.</text>
</comment>
<dbReference type="RefSeq" id="WP_097929929.1">
    <property type="nucleotide sequence ID" value="NZ_OCTN01000004.1"/>
</dbReference>
<evidence type="ECO:0000313" key="3">
    <source>
        <dbReference type="Proteomes" id="UP000220034"/>
    </source>
</evidence>
<dbReference type="InterPro" id="IPR014748">
    <property type="entry name" value="Enoyl-CoA_hydra_C"/>
</dbReference>
<dbReference type="InterPro" id="IPR001753">
    <property type="entry name" value="Enoyl-CoA_hydra/iso"/>
</dbReference>